<feature type="transmembrane region" description="Helical" evidence="1">
    <location>
        <begin position="99"/>
        <end position="118"/>
    </location>
</feature>
<keyword evidence="1" id="KW-0472">Membrane</keyword>
<evidence type="ECO:0000256" key="1">
    <source>
        <dbReference type="SAM" id="Phobius"/>
    </source>
</evidence>
<dbReference type="AlphaFoldDB" id="A0A2S2Q246"/>
<organism evidence="2">
    <name type="scientific">Sipha flava</name>
    <name type="common">yellow sugarcane aphid</name>
    <dbReference type="NCBI Taxonomy" id="143950"/>
    <lineage>
        <taxon>Eukaryota</taxon>
        <taxon>Metazoa</taxon>
        <taxon>Ecdysozoa</taxon>
        <taxon>Arthropoda</taxon>
        <taxon>Hexapoda</taxon>
        <taxon>Insecta</taxon>
        <taxon>Pterygota</taxon>
        <taxon>Neoptera</taxon>
        <taxon>Paraneoptera</taxon>
        <taxon>Hemiptera</taxon>
        <taxon>Sternorrhyncha</taxon>
        <taxon>Aphidomorpha</taxon>
        <taxon>Aphidoidea</taxon>
        <taxon>Aphididae</taxon>
        <taxon>Sipha</taxon>
    </lineage>
</organism>
<reference evidence="2" key="1">
    <citation type="submission" date="2018-04" db="EMBL/GenBank/DDBJ databases">
        <title>Transcriptome assembly of Sipha flava.</title>
        <authorList>
            <person name="Scully E.D."/>
            <person name="Geib S.M."/>
            <person name="Palmer N.A."/>
            <person name="Koch K."/>
            <person name="Bradshaw J."/>
            <person name="Heng-Moss T."/>
            <person name="Sarath G."/>
        </authorList>
    </citation>
    <scope>NUCLEOTIDE SEQUENCE</scope>
</reference>
<dbReference type="EMBL" id="GGMS01002497">
    <property type="protein sequence ID" value="MBY71700.1"/>
    <property type="molecule type" value="Transcribed_RNA"/>
</dbReference>
<gene>
    <name evidence="2" type="ORF">g.5348</name>
</gene>
<protein>
    <submittedName>
        <fullName evidence="2">Uncharacterized protein</fullName>
    </submittedName>
</protein>
<proteinExistence type="predicted"/>
<name>A0A2S2Q246_9HEMI</name>
<accession>A0A2S2Q246</accession>
<sequence>MINQFSTTEFIDFFLVHDHRNKRLIFFVYSDILSDHEHKRFETVFENVHRPPIITRVRAYFVIITYANRGSIRFRSIIRLRTRFNFKLSSAELRYTPRLSTTTTIIIILLLLLLLLLCTTKICS</sequence>
<keyword evidence="1" id="KW-0812">Transmembrane</keyword>
<keyword evidence="1" id="KW-1133">Transmembrane helix</keyword>
<evidence type="ECO:0000313" key="2">
    <source>
        <dbReference type="EMBL" id="MBY71700.1"/>
    </source>
</evidence>